<gene>
    <name evidence="2" type="ORF">M9Y10_014136</name>
</gene>
<feature type="domain" description="Protein kinase" evidence="1">
    <location>
        <begin position="17"/>
        <end position="297"/>
    </location>
</feature>
<name>A0ABR2L1X3_9EUKA</name>
<accession>A0ABR2L1X3</accession>
<evidence type="ECO:0000313" key="2">
    <source>
        <dbReference type="EMBL" id="KAK8896240.1"/>
    </source>
</evidence>
<dbReference type="PANTHER" id="PTHR45756">
    <property type="entry name" value="PALMITOYLTRANSFERASE"/>
    <property type="match status" value="1"/>
</dbReference>
<evidence type="ECO:0000313" key="3">
    <source>
        <dbReference type="Proteomes" id="UP001470230"/>
    </source>
</evidence>
<dbReference type="PANTHER" id="PTHR45756:SF1">
    <property type="entry name" value="PROTEIN KINASE DOMAIN CONTAINING PROTEIN"/>
    <property type="match status" value="1"/>
</dbReference>
<sequence>MLRVLTDKRSKLDINNYKIYDLIGSTEYSNVYKSVDETNSNNYVFKFTALIDNDTKDSIIALDIMRIYNLPTLLKNYGYFYFPKYSNIPHFLREGFMGFKKASNFYVILNEYMPNGNLFDYLHLNKKTNKEINHVIRYKIIFGISSTMKNLHSIHLFHRDLKTKHVFLNENFEPIISLCHTSKFLLSENELQTPMIGTPMFIAPEVIQGGKYGLKADVYSFAIIVLNLFTYNIEFLDDSKLSAFNFYKKVAAGERYKRPHSIPDVYWNLIEMCWKQDEKQRPSFDEITEILKGKEFIFGQNYEQDEIDEIRNYQKKFENDSVCIEFSSNMNKMILDHK</sequence>
<protein>
    <recommendedName>
        <fullName evidence="1">Protein kinase domain-containing protein</fullName>
    </recommendedName>
</protein>
<evidence type="ECO:0000259" key="1">
    <source>
        <dbReference type="PROSITE" id="PS50011"/>
    </source>
</evidence>
<dbReference type="PRINTS" id="PR00109">
    <property type="entry name" value="TYRKINASE"/>
</dbReference>
<organism evidence="2 3">
    <name type="scientific">Tritrichomonas musculus</name>
    <dbReference type="NCBI Taxonomy" id="1915356"/>
    <lineage>
        <taxon>Eukaryota</taxon>
        <taxon>Metamonada</taxon>
        <taxon>Parabasalia</taxon>
        <taxon>Tritrichomonadida</taxon>
        <taxon>Tritrichomonadidae</taxon>
        <taxon>Tritrichomonas</taxon>
    </lineage>
</organism>
<dbReference type="SUPFAM" id="SSF56112">
    <property type="entry name" value="Protein kinase-like (PK-like)"/>
    <property type="match status" value="1"/>
</dbReference>
<dbReference type="InterPro" id="IPR053215">
    <property type="entry name" value="TKL_Ser/Thr_kinase"/>
</dbReference>
<dbReference type="InterPro" id="IPR000719">
    <property type="entry name" value="Prot_kinase_dom"/>
</dbReference>
<dbReference type="InterPro" id="IPR011009">
    <property type="entry name" value="Kinase-like_dom_sf"/>
</dbReference>
<dbReference type="EMBL" id="JAPFFF010000002">
    <property type="protein sequence ID" value="KAK8896240.1"/>
    <property type="molecule type" value="Genomic_DNA"/>
</dbReference>
<dbReference type="Gene3D" id="1.10.510.10">
    <property type="entry name" value="Transferase(Phosphotransferase) domain 1"/>
    <property type="match status" value="1"/>
</dbReference>
<dbReference type="PROSITE" id="PS50011">
    <property type="entry name" value="PROTEIN_KINASE_DOM"/>
    <property type="match status" value="1"/>
</dbReference>
<keyword evidence="3" id="KW-1185">Reference proteome</keyword>
<dbReference type="Proteomes" id="UP001470230">
    <property type="component" value="Unassembled WGS sequence"/>
</dbReference>
<comment type="caution">
    <text evidence="2">The sequence shown here is derived from an EMBL/GenBank/DDBJ whole genome shotgun (WGS) entry which is preliminary data.</text>
</comment>
<reference evidence="2 3" key="1">
    <citation type="submission" date="2024-04" db="EMBL/GenBank/DDBJ databases">
        <title>Tritrichomonas musculus Genome.</title>
        <authorList>
            <person name="Alves-Ferreira E."/>
            <person name="Grigg M."/>
            <person name="Lorenzi H."/>
            <person name="Galac M."/>
        </authorList>
    </citation>
    <scope>NUCLEOTIDE SEQUENCE [LARGE SCALE GENOMIC DNA]</scope>
    <source>
        <strain evidence="2 3">EAF2021</strain>
    </source>
</reference>
<proteinExistence type="predicted"/>
<dbReference type="Pfam" id="PF00069">
    <property type="entry name" value="Pkinase"/>
    <property type="match status" value="1"/>
</dbReference>
<dbReference type="InterPro" id="IPR001245">
    <property type="entry name" value="Ser-Thr/Tyr_kinase_cat_dom"/>
</dbReference>